<dbReference type="InterPro" id="IPR027417">
    <property type="entry name" value="P-loop_NTPase"/>
</dbReference>
<name>A0ABP6LXZ6_9MICC</name>
<evidence type="ECO:0000313" key="3">
    <source>
        <dbReference type="EMBL" id="GAA3058801.1"/>
    </source>
</evidence>
<dbReference type="InterPro" id="IPR055180">
    <property type="entry name" value="HsdR_RecA-like_helicase_dom_2"/>
</dbReference>
<dbReference type="PANTHER" id="PTHR42927:SF1">
    <property type="entry name" value="HELICASE SUPERFAMILY 1 AND 2 DOMAIN-CONTAINING PROTEIN"/>
    <property type="match status" value="1"/>
</dbReference>
<sequence>MSQIHHEDTFQREIAEHLAQHGWLHSPEAHGYDVERALWPEDLLGWLEDTDPDNYARLVPPEADAAVRERGQRRILDRVAKVLATSEDQGGGTLKTLRGGVDIPGARRLRLLQAPVSTDLNPQATRRYGQNRLRVVREVRYSARKQDRIDLVLFLNGIPVATIETKSSFSQPLEEAKKQYRQDRKPQGEPLLTPFRGALVHFAVAEENVAMTTALAGEETFFLPFDTGHDNGKGNPPRQGKHRTSYLWEEVLDRDTWLTILTKFIYINHETRTDPVTGEVQEKRQLRFPRYHQWRAVTRLTQAAREEGPGHKYLIQHSAGSGKTDSIAWTAHRLADLQHADGQKVFDAIIVISDRQILDSQLQDAVDQLTHVTGKFQPITRGSEGSKTTQFLDALAAEVPIIGLTLQTFPHALAKMREDGGTLAGRRFAVVADEAHSSQTGAASDALKELLYRNQEREAQQAEQAQQSDQAQEPLDDDQDALNLMAARTDEDQRISFFAFTATPKAKTLELFGRRDKHGELQPFDLYSMKQAIQEKFILDVLKNYTSYDVAARIARDGEETGEEIDVRRATRAVIGQVELHPTNVSSKVHEIIRHFQHTVRPELGGRAKAMVVTASRQAAVAYHRAFQRAVEEQDLDLKALAAFSGEVEDPDAPDVPGFDRPTVTETSENPDLRGRDLAVVFRQPDQHVLIVANKYQTGFDEPLLVGMYVDKKLSGISAVQTLSRLNRQARGKYNTYILDFVNEAEQIQAAFQEYYEDAQIVTESDPDLVADLKQKLENAGIITRSEVEHFWSVWRDTQHLAQAHSRLSAALDPAVDRFAHQWRQTVLAEDSERLETLREFRKTLVQYTKTYAFFSQILHYGDEMYEKLSTYGEMLARKLANFTEEDADPDYVDVEDVVLTHYRLEKLREEDMRLHDGGAEGLRGMTEAGITRSDETKRADWDTIVEKINRYFGDLDVDDEYKVQGIQALIRETSKDDRLHDQARHNTREDFQVSPTLHRTVEDAVWSHESSSQDVMKAIREMSTADLVHALMDFGLYEHIHQKATHSST</sequence>
<reference evidence="4" key="1">
    <citation type="journal article" date="2019" name="Int. J. Syst. Evol. Microbiol.">
        <title>The Global Catalogue of Microorganisms (GCM) 10K type strain sequencing project: providing services to taxonomists for standard genome sequencing and annotation.</title>
        <authorList>
            <consortium name="The Broad Institute Genomics Platform"/>
            <consortium name="The Broad Institute Genome Sequencing Center for Infectious Disease"/>
            <person name="Wu L."/>
            <person name="Ma J."/>
        </authorList>
    </citation>
    <scope>NUCLEOTIDE SEQUENCE [LARGE SCALE GENOMIC DNA]</scope>
    <source>
        <strain evidence="4">JCM 14309</strain>
    </source>
</reference>
<evidence type="ECO:0000256" key="1">
    <source>
        <dbReference type="SAM" id="MobiDB-lite"/>
    </source>
</evidence>
<dbReference type="RefSeq" id="WP_344681133.1">
    <property type="nucleotide sequence ID" value="NZ_BAAAVT010000006.1"/>
</dbReference>
<dbReference type="Proteomes" id="UP001500236">
    <property type="component" value="Unassembled WGS sequence"/>
</dbReference>
<dbReference type="EMBL" id="BAAAVT010000006">
    <property type="protein sequence ID" value="GAA3058801.1"/>
    <property type="molecule type" value="Genomic_DNA"/>
</dbReference>
<comment type="caution">
    <text evidence="3">The sequence shown here is derived from an EMBL/GenBank/DDBJ whole genome shotgun (WGS) entry which is preliminary data.</text>
</comment>
<dbReference type="CDD" id="cd22332">
    <property type="entry name" value="HsdR_N"/>
    <property type="match status" value="1"/>
</dbReference>
<dbReference type="Pfam" id="PF18766">
    <property type="entry name" value="SWI2_SNF2"/>
    <property type="match status" value="1"/>
</dbReference>
<dbReference type="Gene3D" id="3.90.1570.50">
    <property type="match status" value="1"/>
</dbReference>
<feature type="domain" description="Helicase ATP-binding" evidence="2">
    <location>
        <begin position="285"/>
        <end position="532"/>
    </location>
</feature>
<dbReference type="Gene3D" id="3.40.50.300">
    <property type="entry name" value="P-loop containing nucleotide triphosphate hydrolases"/>
    <property type="match status" value="2"/>
</dbReference>
<organism evidence="3 4">
    <name type="scientific">Nesterenkonia aethiopica</name>
    <dbReference type="NCBI Taxonomy" id="269144"/>
    <lineage>
        <taxon>Bacteria</taxon>
        <taxon>Bacillati</taxon>
        <taxon>Actinomycetota</taxon>
        <taxon>Actinomycetes</taxon>
        <taxon>Micrococcales</taxon>
        <taxon>Micrococcaceae</taxon>
        <taxon>Nesterenkonia</taxon>
    </lineage>
</organism>
<protein>
    <submittedName>
        <fullName evidence="3">DEAD/DEAH box helicase family protein</fullName>
    </submittedName>
</protein>
<dbReference type="InterPro" id="IPR007409">
    <property type="entry name" value="Restrct_endonuc_type1_HsdR_N"/>
</dbReference>
<evidence type="ECO:0000259" key="2">
    <source>
        <dbReference type="SMART" id="SM00487"/>
    </source>
</evidence>
<dbReference type="Pfam" id="PF04313">
    <property type="entry name" value="HSDR_N"/>
    <property type="match status" value="1"/>
</dbReference>
<proteinExistence type="predicted"/>
<dbReference type="InterPro" id="IPR040980">
    <property type="entry name" value="SWI2_SNF2"/>
</dbReference>
<dbReference type="InterPro" id="IPR014001">
    <property type="entry name" value="Helicase_ATP-bd"/>
</dbReference>
<keyword evidence="3" id="KW-0378">Hydrolase</keyword>
<dbReference type="Pfam" id="PF22679">
    <property type="entry name" value="T1R_D3-like"/>
    <property type="match status" value="1"/>
</dbReference>
<keyword evidence="3" id="KW-0347">Helicase</keyword>
<keyword evidence="3" id="KW-0067">ATP-binding</keyword>
<dbReference type="PANTHER" id="PTHR42927">
    <property type="entry name" value="HELICASE SUPERFAMILY 1 AND 2 DOMAIN-CONTAINING PROTEIN"/>
    <property type="match status" value="1"/>
</dbReference>
<accession>A0ABP6LXZ6</accession>
<keyword evidence="3" id="KW-0547">Nucleotide-binding</keyword>
<keyword evidence="4" id="KW-1185">Reference proteome</keyword>
<gene>
    <name evidence="3" type="ORF">GCM10010529_10640</name>
</gene>
<feature type="region of interest" description="Disordered" evidence="1">
    <location>
        <begin position="649"/>
        <end position="671"/>
    </location>
</feature>
<dbReference type="SMART" id="SM00487">
    <property type="entry name" value="DEXDc"/>
    <property type="match status" value="1"/>
</dbReference>
<dbReference type="SUPFAM" id="SSF52540">
    <property type="entry name" value="P-loop containing nucleoside triphosphate hydrolases"/>
    <property type="match status" value="1"/>
</dbReference>
<dbReference type="GO" id="GO:0004386">
    <property type="term" value="F:helicase activity"/>
    <property type="evidence" value="ECO:0007669"/>
    <property type="project" value="UniProtKB-KW"/>
</dbReference>
<evidence type="ECO:0000313" key="4">
    <source>
        <dbReference type="Proteomes" id="UP001500236"/>
    </source>
</evidence>